<dbReference type="InterPro" id="IPR025736">
    <property type="entry name" value="PucR_C-HTH_dom"/>
</dbReference>
<dbReference type="Gene3D" id="1.10.10.2840">
    <property type="entry name" value="PucR C-terminal helix-turn-helix domain"/>
    <property type="match status" value="1"/>
</dbReference>
<reference evidence="3" key="1">
    <citation type="journal article" date="2014" name="Int. J. Syst. Evol. Microbiol.">
        <title>Complete genome sequence of Corynebacterium casei LMG S-19264T (=DSM 44701T), isolated from a smear-ripened cheese.</title>
        <authorList>
            <consortium name="US DOE Joint Genome Institute (JGI-PGF)"/>
            <person name="Walter F."/>
            <person name="Albersmeier A."/>
            <person name="Kalinowski J."/>
            <person name="Ruckert C."/>
        </authorList>
    </citation>
    <scope>NUCLEOTIDE SEQUENCE</scope>
    <source>
        <strain evidence="3">CGMCC 1.12160</strain>
    </source>
</reference>
<proteinExistence type="predicted"/>
<protein>
    <submittedName>
        <fullName evidence="3">Transcriptional regulator</fullName>
    </submittedName>
</protein>
<comment type="caution">
    <text evidence="3">The sequence shown here is derived from an EMBL/GenBank/DDBJ whole genome shotgun (WGS) entry which is preliminary data.</text>
</comment>
<dbReference type="InterPro" id="IPR042070">
    <property type="entry name" value="PucR_C-HTH_sf"/>
</dbReference>
<feature type="domain" description="PucR C-terminal helix-turn-helix" evidence="2">
    <location>
        <begin position="314"/>
        <end position="370"/>
    </location>
</feature>
<evidence type="ECO:0000259" key="2">
    <source>
        <dbReference type="Pfam" id="PF13556"/>
    </source>
</evidence>
<dbReference type="RefSeq" id="WP_188428464.1">
    <property type="nucleotide sequence ID" value="NZ_BAABKH010000005.1"/>
</dbReference>
<dbReference type="PANTHER" id="PTHR33744">
    <property type="entry name" value="CARBOHYDRATE DIACID REGULATOR"/>
    <property type="match status" value="1"/>
</dbReference>
<keyword evidence="4" id="KW-1185">Reference proteome</keyword>
<dbReference type="EMBL" id="BMEM01000001">
    <property type="protein sequence ID" value="GGF44406.1"/>
    <property type="molecule type" value="Genomic_DNA"/>
</dbReference>
<evidence type="ECO:0000313" key="3">
    <source>
        <dbReference type="EMBL" id="GGF44406.1"/>
    </source>
</evidence>
<name>A0A917BKV3_9MICO</name>
<gene>
    <name evidence="3" type="ORF">GCM10011366_10150</name>
</gene>
<dbReference type="InterPro" id="IPR051448">
    <property type="entry name" value="CdaR-like_regulators"/>
</dbReference>
<dbReference type="Pfam" id="PF13556">
    <property type="entry name" value="HTH_30"/>
    <property type="match status" value="1"/>
</dbReference>
<dbReference type="Proteomes" id="UP000605670">
    <property type="component" value="Unassembled WGS sequence"/>
</dbReference>
<feature type="region of interest" description="Disordered" evidence="1">
    <location>
        <begin position="213"/>
        <end position="234"/>
    </location>
</feature>
<evidence type="ECO:0000256" key="1">
    <source>
        <dbReference type="SAM" id="MobiDB-lite"/>
    </source>
</evidence>
<evidence type="ECO:0000313" key="4">
    <source>
        <dbReference type="Proteomes" id="UP000605670"/>
    </source>
</evidence>
<organism evidence="3 4">
    <name type="scientific">Ornithinimicrobium tianjinense</name>
    <dbReference type="NCBI Taxonomy" id="1195761"/>
    <lineage>
        <taxon>Bacteria</taxon>
        <taxon>Bacillati</taxon>
        <taxon>Actinomycetota</taxon>
        <taxon>Actinomycetes</taxon>
        <taxon>Micrococcales</taxon>
        <taxon>Ornithinimicrobiaceae</taxon>
        <taxon>Ornithinimicrobium</taxon>
    </lineage>
</organism>
<dbReference type="AlphaFoldDB" id="A0A917BKV3"/>
<accession>A0A917BKV3</accession>
<sequence>MAGARLQVVVDELALQLGRGVTVDDASGRLMAYSAQGQDVDAARVQAILGRTSDAAVLAWESRFGSAGSRGPYEIPANPDLGMSSRRAVLLVHRGAVLGRVTVLSGDRPWTTEDDDLLARAGEQAAALLAAGLSDDPDQLLAQVVSARSQREARGPWSRLVPQAPALEEPGLVAVAVLGGGAEAGRRWPGRLVWTVVDGTLVVVTAAGAVTTTAGGGRHTEASGGPSGTRLPTGVGDPSVGGLAGVRRAVGQARVAAQLTRLDPALADRSGTGLLAWADAGVYRTLVGPGGLPTGSDPLARLESGADSEMGAQHTLEVWLDHGCDVRSTAAALHLHRSSLYHRLERVAHALGVDLSDGLTRLDLHVALKARRARGVRLPPGWGA</sequence>
<reference evidence="3" key="2">
    <citation type="submission" date="2020-09" db="EMBL/GenBank/DDBJ databases">
        <authorList>
            <person name="Sun Q."/>
            <person name="Zhou Y."/>
        </authorList>
    </citation>
    <scope>NUCLEOTIDE SEQUENCE</scope>
    <source>
        <strain evidence="3">CGMCC 1.12160</strain>
    </source>
</reference>
<dbReference type="PANTHER" id="PTHR33744:SF1">
    <property type="entry name" value="DNA-BINDING TRANSCRIPTIONAL ACTIVATOR ADER"/>
    <property type="match status" value="1"/>
</dbReference>